<comment type="caution">
    <text evidence="4">The sequence shown here is derived from an EMBL/GenBank/DDBJ whole genome shotgun (WGS) entry which is preliminary data.</text>
</comment>
<comment type="subcellular location">
    <subcellularLocation>
        <location evidence="1">Secreted</location>
    </subcellularLocation>
</comment>
<dbReference type="Proteomes" id="UP000285575">
    <property type="component" value="Unassembled WGS sequence"/>
</dbReference>
<dbReference type="SUPFAM" id="SSF88713">
    <property type="entry name" value="Glycoside hydrolase/deacetylase"/>
    <property type="match status" value="1"/>
</dbReference>
<evidence type="ECO:0000313" key="5">
    <source>
        <dbReference type="Proteomes" id="UP000285575"/>
    </source>
</evidence>
<keyword evidence="5" id="KW-1185">Reference proteome</keyword>
<organism evidence="4 5">
    <name type="scientific">Rubrivivax rivuli</name>
    <dbReference type="NCBI Taxonomy" id="1862385"/>
    <lineage>
        <taxon>Bacteria</taxon>
        <taxon>Pseudomonadati</taxon>
        <taxon>Pseudomonadota</taxon>
        <taxon>Betaproteobacteria</taxon>
        <taxon>Burkholderiales</taxon>
        <taxon>Sphaerotilaceae</taxon>
        <taxon>Rubrivivax</taxon>
    </lineage>
</organism>
<sequence length="316" mass="35000">MLRAALGRLAPAGPQGRLSIAIFHRVHAQPDPLFPDEPDRQRFDEICRWLKTWFQVLPLDEAVHALREGRLPARALCITFDDGYADNHDHALPVLQAHGLSGAFFIATGFINGGRMWNDTVVETVRRCPQSQLDVTGLGLDGLQTLALGTIEQRRHALHSVLNAAKYLAPARRSEVVEALARRAGVSLPDDLMMNTAQVQAMAAGGMVLGAHTVNHPILAGLDDETARYEMAASRAQLQQWLQREVTLFAYPNGKPGRDYLPRDAALAQSLGFEAAVSTHPGANGAQAPLFELRRFTPWDRQRWRWGTRLAMNLRT</sequence>
<protein>
    <submittedName>
        <fullName evidence="4">Polysaccharide deacetylase family protein</fullName>
    </submittedName>
</protein>
<dbReference type="CDD" id="cd10918">
    <property type="entry name" value="CE4_NodB_like_5s_6s"/>
    <property type="match status" value="1"/>
</dbReference>
<dbReference type="AlphaFoldDB" id="A0A437RT22"/>
<name>A0A437RT22_9BURK</name>
<keyword evidence="2" id="KW-0732">Signal</keyword>
<dbReference type="EMBL" id="SACR01000001">
    <property type="protein sequence ID" value="RVU49910.1"/>
    <property type="molecule type" value="Genomic_DNA"/>
</dbReference>
<evidence type="ECO:0000256" key="1">
    <source>
        <dbReference type="ARBA" id="ARBA00004613"/>
    </source>
</evidence>
<proteinExistence type="predicted"/>
<dbReference type="PROSITE" id="PS51677">
    <property type="entry name" value="NODB"/>
    <property type="match status" value="1"/>
</dbReference>
<accession>A0A437RT22</accession>
<dbReference type="GO" id="GO:0016810">
    <property type="term" value="F:hydrolase activity, acting on carbon-nitrogen (but not peptide) bonds"/>
    <property type="evidence" value="ECO:0007669"/>
    <property type="project" value="InterPro"/>
</dbReference>
<dbReference type="GO" id="GO:0005576">
    <property type="term" value="C:extracellular region"/>
    <property type="evidence" value="ECO:0007669"/>
    <property type="project" value="UniProtKB-SubCell"/>
</dbReference>
<evidence type="ECO:0000259" key="3">
    <source>
        <dbReference type="PROSITE" id="PS51677"/>
    </source>
</evidence>
<dbReference type="InterPro" id="IPR011330">
    <property type="entry name" value="Glyco_hydro/deAcase_b/a-brl"/>
</dbReference>
<dbReference type="PANTHER" id="PTHR34216">
    <property type="match status" value="1"/>
</dbReference>
<dbReference type="OrthoDB" id="9814639at2"/>
<dbReference type="InterPro" id="IPR002509">
    <property type="entry name" value="NODB_dom"/>
</dbReference>
<dbReference type="InterPro" id="IPR051398">
    <property type="entry name" value="Polysacch_Deacetylase"/>
</dbReference>
<dbReference type="Gene3D" id="3.20.20.370">
    <property type="entry name" value="Glycoside hydrolase/deacetylase"/>
    <property type="match status" value="1"/>
</dbReference>
<dbReference type="PANTHER" id="PTHR34216:SF3">
    <property type="entry name" value="POLY-BETA-1,6-N-ACETYL-D-GLUCOSAMINE N-DEACETYLASE"/>
    <property type="match status" value="1"/>
</dbReference>
<evidence type="ECO:0000313" key="4">
    <source>
        <dbReference type="EMBL" id="RVU49910.1"/>
    </source>
</evidence>
<feature type="domain" description="NodB homology" evidence="3">
    <location>
        <begin position="74"/>
        <end position="316"/>
    </location>
</feature>
<dbReference type="Pfam" id="PF01522">
    <property type="entry name" value="Polysacc_deac_1"/>
    <property type="match status" value="2"/>
</dbReference>
<evidence type="ECO:0000256" key="2">
    <source>
        <dbReference type="ARBA" id="ARBA00022729"/>
    </source>
</evidence>
<dbReference type="GO" id="GO:0005975">
    <property type="term" value="P:carbohydrate metabolic process"/>
    <property type="evidence" value="ECO:0007669"/>
    <property type="project" value="InterPro"/>
</dbReference>
<reference evidence="4 5" key="1">
    <citation type="submission" date="2019-01" db="EMBL/GenBank/DDBJ databases">
        <authorList>
            <person name="Chen W.-M."/>
        </authorList>
    </citation>
    <scope>NUCLEOTIDE SEQUENCE [LARGE SCALE GENOMIC DNA]</scope>
    <source>
        <strain evidence="4 5">KYPY4</strain>
    </source>
</reference>
<gene>
    <name evidence="4" type="ORF">EOE66_04545</name>
</gene>